<keyword evidence="4" id="KW-0963">Cytoplasm</keyword>
<comment type="caution">
    <text evidence="5">Lacks conserved residue(s) required for the propagation of feature annotation.</text>
</comment>
<dbReference type="PANTHER" id="PTHR21608:SF7">
    <property type="entry name" value="KINESIN-LIKE PROTEIN CG14535"/>
    <property type="match status" value="1"/>
</dbReference>
<dbReference type="SUPFAM" id="SSF53474">
    <property type="entry name" value="alpha/beta-Hydrolases"/>
    <property type="match status" value="1"/>
</dbReference>
<evidence type="ECO:0000256" key="4">
    <source>
        <dbReference type="ARBA" id="ARBA00023212"/>
    </source>
</evidence>
<keyword evidence="2" id="KW-0547">Nucleotide-binding</keyword>
<dbReference type="GO" id="GO:0008017">
    <property type="term" value="F:microtubule binding"/>
    <property type="evidence" value="ECO:0007669"/>
    <property type="project" value="InterPro"/>
</dbReference>
<dbReference type="Proteomes" id="UP000038040">
    <property type="component" value="Unplaced"/>
</dbReference>
<dbReference type="PROSITE" id="PS50067">
    <property type="entry name" value="KINESIN_MOTOR_2"/>
    <property type="match status" value="1"/>
</dbReference>
<keyword evidence="4" id="KW-0206">Cytoskeleton</keyword>
<evidence type="ECO:0000313" key="9">
    <source>
        <dbReference type="Proteomes" id="UP000038040"/>
    </source>
</evidence>
<dbReference type="Gene3D" id="3.40.850.10">
    <property type="entry name" value="Kinesin motor domain"/>
    <property type="match status" value="1"/>
</dbReference>
<evidence type="ECO:0000256" key="2">
    <source>
        <dbReference type="ARBA" id="ARBA00022741"/>
    </source>
</evidence>
<feature type="region of interest" description="Disordered" evidence="6">
    <location>
        <begin position="644"/>
        <end position="716"/>
    </location>
</feature>
<reference evidence="11" key="1">
    <citation type="submission" date="2016-04" db="UniProtKB">
        <authorList>
            <consortium name="WormBaseParasite"/>
        </authorList>
    </citation>
    <scope>IDENTIFICATION</scope>
</reference>
<feature type="region of interest" description="Disordered" evidence="6">
    <location>
        <begin position="342"/>
        <end position="361"/>
    </location>
</feature>
<dbReference type="STRING" id="318479.A0A158Q377"/>
<dbReference type="EMBL" id="UYYG01001154">
    <property type="protein sequence ID" value="VDN56214.1"/>
    <property type="molecule type" value="Genomic_DNA"/>
</dbReference>
<dbReference type="InterPro" id="IPR027417">
    <property type="entry name" value="P-loop_NTPase"/>
</dbReference>
<dbReference type="InterPro" id="IPR029058">
    <property type="entry name" value="AB_hydrolase_fold"/>
</dbReference>
<evidence type="ECO:0000313" key="10">
    <source>
        <dbReference type="Proteomes" id="UP000274756"/>
    </source>
</evidence>
<dbReference type="GO" id="GO:0003777">
    <property type="term" value="F:microtubule motor activity"/>
    <property type="evidence" value="ECO:0007669"/>
    <property type="project" value="InterPro"/>
</dbReference>
<dbReference type="PANTHER" id="PTHR21608">
    <property type="entry name" value="KINESIN-LIKE PROTEIN CG14535"/>
    <property type="match status" value="1"/>
</dbReference>
<dbReference type="InterPro" id="IPR027640">
    <property type="entry name" value="Kinesin-like_fam"/>
</dbReference>
<dbReference type="InterPro" id="IPR036961">
    <property type="entry name" value="Kinesin_motor_dom_sf"/>
</dbReference>
<feature type="region of interest" description="Disordered" evidence="6">
    <location>
        <begin position="728"/>
        <end position="767"/>
    </location>
</feature>
<dbReference type="GO" id="GO:0007018">
    <property type="term" value="P:microtubule-based movement"/>
    <property type="evidence" value="ECO:0007669"/>
    <property type="project" value="InterPro"/>
</dbReference>
<dbReference type="GO" id="GO:0005524">
    <property type="term" value="F:ATP binding"/>
    <property type="evidence" value="ECO:0007669"/>
    <property type="project" value="UniProtKB-KW"/>
</dbReference>
<name>A0A158Q377_DRAME</name>
<gene>
    <name evidence="8" type="ORF">DME_LOCUS6187</name>
</gene>
<dbReference type="Proteomes" id="UP000274756">
    <property type="component" value="Unassembled WGS sequence"/>
</dbReference>
<feature type="compositionally biased region" description="Low complexity" evidence="6">
    <location>
        <begin position="728"/>
        <end position="752"/>
    </location>
</feature>
<proteinExistence type="inferred from homology"/>
<keyword evidence="10" id="KW-1185">Reference proteome</keyword>
<dbReference type="SMART" id="SM00129">
    <property type="entry name" value="KISc"/>
    <property type="match status" value="1"/>
</dbReference>
<reference evidence="8 10" key="2">
    <citation type="submission" date="2018-11" db="EMBL/GenBank/DDBJ databases">
        <authorList>
            <consortium name="Pathogen Informatics"/>
        </authorList>
    </citation>
    <scope>NUCLEOTIDE SEQUENCE [LARGE SCALE GENOMIC DNA]</scope>
</reference>
<dbReference type="SUPFAM" id="SSF52540">
    <property type="entry name" value="P-loop containing nucleoside triphosphate hydrolases"/>
    <property type="match status" value="1"/>
</dbReference>
<evidence type="ECO:0000256" key="1">
    <source>
        <dbReference type="ARBA" id="ARBA00004245"/>
    </source>
</evidence>
<evidence type="ECO:0000256" key="5">
    <source>
        <dbReference type="PROSITE-ProRule" id="PRU00283"/>
    </source>
</evidence>
<comment type="similarity">
    <text evidence="5">Belongs to the TRAFAC class myosin-kinesin ATPase superfamily. Kinesin family.</text>
</comment>
<comment type="subcellular location">
    <subcellularLocation>
        <location evidence="1">Cytoplasm</location>
        <location evidence="1">Cytoskeleton</location>
    </subcellularLocation>
</comment>
<organism evidence="9 11">
    <name type="scientific">Dracunculus medinensis</name>
    <name type="common">Guinea worm</name>
    <dbReference type="NCBI Taxonomy" id="318479"/>
    <lineage>
        <taxon>Eukaryota</taxon>
        <taxon>Metazoa</taxon>
        <taxon>Ecdysozoa</taxon>
        <taxon>Nematoda</taxon>
        <taxon>Chromadorea</taxon>
        <taxon>Rhabditida</taxon>
        <taxon>Spirurina</taxon>
        <taxon>Dracunculoidea</taxon>
        <taxon>Dracunculidae</taxon>
        <taxon>Dracunculus</taxon>
    </lineage>
</organism>
<dbReference type="InterPro" id="IPR001752">
    <property type="entry name" value="Kinesin_motor_dom"/>
</dbReference>
<dbReference type="Pfam" id="PF00225">
    <property type="entry name" value="Kinesin"/>
    <property type="match status" value="1"/>
</dbReference>
<dbReference type="WBParaSite" id="DME_0000182701-mRNA-1">
    <property type="protein sequence ID" value="DME_0000182701-mRNA-1"/>
    <property type="gene ID" value="DME_0000182701"/>
</dbReference>
<dbReference type="Gene3D" id="3.40.50.1820">
    <property type="entry name" value="alpha/beta hydrolase"/>
    <property type="match status" value="1"/>
</dbReference>
<dbReference type="AlphaFoldDB" id="A0A158Q377"/>
<accession>A0A158Q377</accession>
<dbReference type="OrthoDB" id="8862460at2759"/>
<evidence type="ECO:0000256" key="6">
    <source>
        <dbReference type="SAM" id="MobiDB-lite"/>
    </source>
</evidence>
<evidence type="ECO:0000313" key="11">
    <source>
        <dbReference type="WBParaSite" id="DME_0000182701-mRNA-1"/>
    </source>
</evidence>
<feature type="compositionally biased region" description="Basic and acidic residues" evidence="6">
    <location>
        <begin position="644"/>
        <end position="700"/>
    </location>
</feature>
<feature type="domain" description="Kinesin motor" evidence="7">
    <location>
        <begin position="12"/>
        <end position="344"/>
    </location>
</feature>
<keyword evidence="3" id="KW-0067">ATP-binding</keyword>
<evidence type="ECO:0000259" key="7">
    <source>
        <dbReference type="PROSITE" id="PS50067"/>
    </source>
</evidence>
<protein>
    <submittedName>
        <fullName evidence="11">Kinesin motor domain-containing protein</fullName>
    </submittedName>
</protein>
<dbReference type="GO" id="GO:0005856">
    <property type="term" value="C:cytoskeleton"/>
    <property type="evidence" value="ECO:0007669"/>
    <property type="project" value="UniProtKB-SubCell"/>
</dbReference>
<evidence type="ECO:0000256" key="3">
    <source>
        <dbReference type="ARBA" id="ARBA00022840"/>
    </source>
</evidence>
<sequence length="963" mass="109994">MIGNDRSFHDPPLKTVLRLSERDLENTILYGNSLVLRSNQPSSRSFTRYNFDHIFSPDITQQQVCSLCLPDLLQTYFTGSDVCLLYFGAASKEKEKLLYSEPTESQPSGSTYPGIFYSTILLIFRLIAEFRSRRRDFHHSVRISALYYSQKSNHLSDLLAPFFNEVTPDVQILEDSALGIKIENHNEVRIDNAEQAIHYLNEIIRFRLSGDEEQRYGHLFVNVNLYSRAAINAMQWSVRYKTNTSQIIGGRSRLCLIDLGLGERNSKGDMQTLTMPVITNLLVALFQGQRYLPNRQSPLCMLLKEALGHVQSKPTILFTTFSDRTYENENIIQMMTKIQRAAKPRKTIKMGSDSSSTGSARRRMIVDGEANSSSEQSCAETVIFLGPSVQIESSHEKKEKLKNSVDHEKRQMIMEWIDNSSRNQLKNNQIKVSVQVQCNEEEIDYETLNHYSFQRELPDILEDDEECSPASQENEQMLNPFNDSQTVNASHGHLSILSLDKMSNSASTKSLPENIIDDDLERAMAASVSSIRSHEILSKFIVESPPEGNSNSSDSLDIYRRASLLEQYSEAKVRELNETEKKKKKKLPSLICCENAMSQNCIIQVYARNRTETTHKTKLSKKIISNNNSLPRNSSSQYRLAELADQKDIQYDNKNTNRDNNDTKKDKKNKKLNDRRNSLESGKIHEFKSSSCFMKKETQRDSGAYSSGHGSDENGSIYIRPQLRLFSTSSNRNRNRESFSASSGYESASGDSKNNHEMKRPKEIDEDKSIIERRIKSMITRQKQLKDELRDSKKLLGLVDEPFITATTSSLQGITLLEALTQETKILEKRLTACRNHAMIITFVSNAVSTRYRVLKKFMLCMEEYYVENVKSVPNQLDISYGEKPLQKLDIWGDEEKSDHVVALFHGGYWQEGDRKLFTSLVKPLTETNITVVCVGYEMAQKNISLTTLINQAVQAIRSKFFQ</sequence>
<feature type="compositionally biased region" description="Basic and acidic residues" evidence="6">
    <location>
        <begin position="753"/>
        <end position="767"/>
    </location>
</feature>
<evidence type="ECO:0000313" key="8">
    <source>
        <dbReference type="EMBL" id="VDN56214.1"/>
    </source>
</evidence>